<proteinExistence type="predicted"/>
<sequence length="162" mass="18282">MSSTSTYCYTIVLPKPVLFLVSVIDGLWLAITKALFQLGLVSSPTTLLAPPWDHVYVSDLTMHKPKNNFFIDLPVVKFSSLRQSSEEAGDCEEDEAVCGVCLSKLEEKAEVRELGNCSHVFHKECIDKWVNLEHLTCPMCRSHLLPSKDKKCSKRSFLYKLS</sequence>
<name>A0ACB7TZY5_DIOAL</name>
<dbReference type="Proteomes" id="UP000827976">
    <property type="component" value="Chromosome 19"/>
</dbReference>
<evidence type="ECO:0000313" key="2">
    <source>
        <dbReference type="Proteomes" id="UP000827976"/>
    </source>
</evidence>
<accession>A0ACB7TZY5</accession>
<dbReference type="EMBL" id="CM037029">
    <property type="protein sequence ID" value="KAH7653493.1"/>
    <property type="molecule type" value="Genomic_DNA"/>
</dbReference>
<protein>
    <submittedName>
        <fullName evidence="1">Zinc finger RING/FYVE/PHD-type protein</fullName>
    </submittedName>
</protein>
<keyword evidence="2" id="KW-1185">Reference proteome</keyword>
<evidence type="ECO:0000313" key="1">
    <source>
        <dbReference type="EMBL" id="KAH7653493.1"/>
    </source>
</evidence>
<reference evidence="2" key="1">
    <citation type="journal article" date="2022" name="Nat. Commun.">
        <title>Chromosome evolution and the genetic basis of agronomically important traits in greater yam.</title>
        <authorList>
            <person name="Bredeson J.V."/>
            <person name="Lyons J.B."/>
            <person name="Oniyinde I.O."/>
            <person name="Okereke N.R."/>
            <person name="Kolade O."/>
            <person name="Nnabue I."/>
            <person name="Nwadili C.O."/>
            <person name="Hribova E."/>
            <person name="Parker M."/>
            <person name="Nwogha J."/>
            <person name="Shu S."/>
            <person name="Carlson J."/>
            <person name="Kariba R."/>
            <person name="Muthemba S."/>
            <person name="Knop K."/>
            <person name="Barton G.J."/>
            <person name="Sherwood A.V."/>
            <person name="Lopez-Montes A."/>
            <person name="Asiedu R."/>
            <person name="Jamnadass R."/>
            <person name="Muchugi A."/>
            <person name="Goodstein D."/>
            <person name="Egesi C.N."/>
            <person name="Featherston J."/>
            <person name="Asfaw A."/>
            <person name="Simpson G.G."/>
            <person name="Dolezel J."/>
            <person name="Hendre P.S."/>
            <person name="Van Deynze A."/>
            <person name="Kumar P.L."/>
            <person name="Obidiegwu J.E."/>
            <person name="Bhattacharjee R."/>
            <person name="Rokhsar D.S."/>
        </authorList>
    </citation>
    <scope>NUCLEOTIDE SEQUENCE [LARGE SCALE GENOMIC DNA]</scope>
    <source>
        <strain evidence="2">cv. TDa95/00328</strain>
    </source>
</reference>
<comment type="caution">
    <text evidence="1">The sequence shown here is derived from an EMBL/GenBank/DDBJ whole genome shotgun (WGS) entry which is preliminary data.</text>
</comment>
<organism evidence="1 2">
    <name type="scientific">Dioscorea alata</name>
    <name type="common">Purple yam</name>
    <dbReference type="NCBI Taxonomy" id="55571"/>
    <lineage>
        <taxon>Eukaryota</taxon>
        <taxon>Viridiplantae</taxon>
        <taxon>Streptophyta</taxon>
        <taxon>Embryophyta</taxon>
        <taxon>Tracheophyta</taxon>
        <taxon>Spermatophyta</taxon>
        <taxon>Magnoliopsida</taxon>
        <taxon>Liliopsida</taxon>
        <taxon>Dioscoreales</taxon>
        <taxon>Dioscoreaceae</taxon>
        <taxon>Dioscorea</taxon>
    </lineage>
</organism>
<gene>
    <name evidence="1" type="ORF">IHE45_19G083600</name>
</gene>